<comment type="subcellular location">
    <subcellularLocation>
        <location evidence="1">Nucleus</location>
    </subcellularLocation>
</comment>
<dbReference type="InterPro" id="IPR040456">
    <property type="entry name" value="RNase_H2_suB"/>
</dbReference>
<evidence type="ECO:0000259" key="9">
    <source>
        <dbReference type="Pfam" id="PF09468"/>
    </source>
</evidence>
<keyword evidence="12" id="KW-1185">Reference proteome</keyword>
<dbReference type="Pfam" id="PF17745">
    <property type="entry name" value="Ydr279_N"/>
    <property type="match status" value="1"/>
</dbReference>
<feature type="region of interest" description="Disordered" evidence="8">
    <location>
        <begin position="234"/>
        <end position="283"/>
    </location>
</feature>
<dbReference type="Gene3D" id="1.10.20.120">
    <property type="match status" value="1"/>
</dbReference>
<evidence type="ECO:0000313" key="12">
    <source>
        <dbReference type="Proteomes" id="UP001314229"/>
    </source>
</evidence>
<dbReference type="InterPro" id="IPR019024">
    <property type="entry name" value="RNase_H2_suB_wHTH"/>
</dbReference>
<dbReference type="PANTHER" id="PTHR13383:SF11">
    <property type="entry name" value="RIBONUCLEASE H2 SUBUNIT B"/>
    <property type="match status" value="1"/>
</dbReference>
<feature type="domain" description="Rnh202 triple barrel" evidence="10">
    <location>
        <begin position="28"/>
        <end position="91"/>
    </location>
</feature>
<comment type="function">
    <text evidence="6">Non catalytic subunit of RNase H2, an endonuclease that specifically degrades the RNA of RNA:DNA hybrids. Participates in DNA replication, possibly by mediating the removal of lagging-strand Okazaki fragment RNA primers during DNA replication. Mediates the excision of single ribonucleotides from DNA:RNA duplexes.</text>
</comment>
<evidence type="ECO:0000256" key="1">
    <source>
        <dbReference type="ARBA" id="ARBA00004123"/>
    </source>
</evidence>
<dbReference type="FunFam" id="1.10.20.120:FF:000001">
    <property type="entry name" value="Ribonuclease H2 subunit B"/>
    <property type="match status" value="1"/>
</dbReference>
<evidence type="ECO:0000256" key="7">
    <source>
        <dbReference type="ARBA" id="ARBA00033464"/>
    </source>
</evidence>
<gene>
    <name evidence="11" type="ORF">FSCOSCO3_A009936</name>
</gene>
<evidence type="ECO:0000256" key="8">
    <source>
        <dbReference type="SAM" id="MobiDB-lite"/>
    </source>
</evidence>
<name>A0AAV1NIY9_SCOSC</name>
<dbReference type="AlphaFoldDB" id="A0AAV1NIY9"/>
<dbReference type="Gene3D" id="2.20.25.530">
    <property type="match status" value="1"/>
</dbReference>
<reference evidence="11 12" key="1">
    <citation type="submission" date="2024-01" db="EMBL/GenBank/DDBJ databases">
        <authorList>
            <person name="Alioto T."/>
            <person name="Alioto T."/>
            <person name="Gomez Garrido J."/>
        </authorList>
    </citation>
    <scope>NUCLEOTIDE SEQUENCE [LARGE SCALE GENOMIC DNA]</scope>
</reference>
<protein>
    <recommendedName>
        <fullName evidence="4">Ribonuclease H2 subunit B</fullName>
    </recommendedName>
    <alternativeName>
        <fullName evidence="7">Ribonuclease HI subunit B</fullName>
    </alternativeName>
</protein>
<dbReference type="GO" id="GO:0006401">
    <property type="term" value="P:RNA catabolic process"/>
    <property type="evidence" value="ECO:0007669"/>
    <property type="project" value="TreeGrafter"/>
</dbReference>
<comment type="similarity">
    <text evidence="2">Belongs to the RNase H2 subunit B family.</text>
</comment>
<dbReference type="PANTHER" id="PTHR13383">
    <property type="entry name" value="RIBONUCLEASE H2 SUBUNIT B"/>
    <property type="match status" value="1"/>
</dbReference>
<dbReference type="FunFam" id="2.20.25.530:FF:000001">
    <property type="entry name" value="Ribonuclease H2 subunit B"/>
    <property type="match status" value="1"/>
</dbReference>
<dbReference type="Proteomes" id="UP001314229">
    <property type="component" value="Unassembled WGS sequence"/>
</dbReference>
<proteinExistence type="inferred from homology"/>
<evidence type="ECO:0000256" key="4">
    <source>
        <dbReference type="ARBA" id="ARBA00019062"/>
    </source>
</evidence>
<dbReference type="CDD" id="cd09270">
    <property type="entry name" value="RNase_H2-B"/>
    <property type="match status" value="1"/>
</dbReference>
<dbReference type="Pfam" id="PF09468">
    <property type="entry name" value="RNase_H2-Ydr279"/>
    <property type="match status" value="1"/>
</dbReference>
<feature type="domain" description="Ribonuclease H2 subunit B wHTH" evidence="9">
    <location>
        <begin position="94"/>
        <end position="224"/>
    </location>
</feature>
<evidence type="ECO:0000256" key="6">
    <source>
        <dbReference type="ARBA" id="ARBA00024778"/>
    </source>
</evidence>
<dbReference type="EMBL" id="CAWUFR010000038">
    <property type="protein sequence ID" value="CAK6959187.1"/>
    <property type="molecule type" value="Genomic_DNA"/>
</dbReference>
<organism evidence="11 12">
    <name type="scientific">Scomber scombrus</name>
    <name type="common">Atlantic mackerel</name>
    <name type="synonym">Scomber vernalis</name>
    <dbReference type="NCBI Taxonomy" id="13677"/>
    <lineage>
        <taxon>Eukaryota</taxon>
        <taxon>Metazoa</taxon>
        <taxon>Chordata</taxon>
        <taxon>Craniata</taxon>
        <taxon>Vertebrata</taxon>
        <taxon>Euteleostomi</taxon>
        <taxon>Actinopterygii</taxon>
        <taxon>Neopterygii</taxon>
        <taxon>Teleostei</taxon>
        <taxon>Neoteleostei</taxon>
        <taxon>Acanthomorphata</taxon>
        <taxon>Pelagiaria</taxon>
        <taxon>Scombriformes</taxon>
        <taxon>Scombridae</taxon>
        <taxon>Scomber</taxon>
    </lineage>
</organism>
<sequence>MAAKKTRTPNVQNDSWVVIAAESVIDTQKQDSDPAFVRLRNPSTDAASLYMLGSGDVQLYEVKAFEEDFHSWFVGQTVQRDGRLLFVTPMDPLYLILPYLIKSGKEGKFQPVDQVVTDEEFPACSRLLSCTRSLASMHHIAEEKEVGSLKFHRYSQEKTMDWLKKKVERTVIALKKRNISVGEGVKSTTYVKVKSESDSNEEDYLRYAHGLISEYISEDLSKALLTHLHLPELTSPKETEPRSKKRKLSDNPVEAGEDYTKFNSADFARKPPKKMTAAQKSLAKVDKTGMKPLSSFFSPKVKAEKK</sequence>
<evidence type="ECO:0000313" key="11">
    <source>
        <dbReference type="EMBL" id="CAK6959187.1"/>
    </source>
</evidence>
<keyword evidence="5" id="KW-0539">Nucleus</keyword>
<accession>A0AAV1NIY9</accession>
<evidence type="ECO:0000256" key="2">
    <source>
        <dbReference type="ARBA" id="ARBA00009823"/>
    </source>
</evidence>
<comment type="subunit">
    <text evidence="3">The RNase H2 complex is a heterotrimer composed of the catalytic subunit RNASEH2A and the non-catalytic subunits RNASEH2B and RNASEH2C.</text>
</comment>
<dbReference type="GO" id="GO:0005654">
    <property type="term" value="C:nucleoplasm"/>
    <property type="evidence" value="ECO:0007669"/>
    <property type="project" value="TreeGrafter"/>
</dbReference>
<dbReference type="GO" id="GO:0032299">
    <property type="term" value="C:ribonuclease H2 complex"/>
    <property type="evidence" value="ECO:0007669"/>
    <property type="project" value="InterPro"/>
</dbReference>
<dbReference type="InterPro" id="IPR041195">
    <property type="entry name" value="Rnh202_N"/>
</dbReference>
<evidence type="ECO:0000256" key="3">
    <source>
        <dbReference type="ARBA" id="ARBA00011277"/>
    </source>
</evidence>
<comment type="caution">
    <text evidence="11">The sequence shown here is derived from an EMBL/GenBank/DDBJ whole genome shotgun (WGS) entry which is preliminary data.</text>
</comment>
<evidence type="ECO:0000259" key="10">
    <source>
        <dbReference type="Pfam" id="PF17745"/>
    </source>
</evidence>
<evidence type="ECO:0000256" key="5">
    <source>
        <dbReference type="ARBA" id="ARBA00023242"/>
    </source>
</evidence>